<dbReference type="RefSeq" id="WP_242017017.1">
    <property type="nucleotide sequence ID" value="NZ_JAMPKM010000003.1"/>
</dbReference>
<dbReference type="Pfam" id="PF03734">
    <property type="entry name" value="YkuD"/>
    <property type="match status" value="1"/>
</dbReference>
<protein>
    <submittedName>
        <fullName evidence="12">L,D-transpeptidase</fullName>
    </submittedName>
</protein>
<comment type="caution">
    <text evidence="12">The sequence shown here is derived from an EMBL/GenBank/DDBJ whole genome shotgun (WGS) entry which is preliminary data.</text>
</comment>
<evidence type="ECO:0000256" key="1">
    <source>
        <dbReference type="ARBA" id="ARBA00004752"/>
    </source>
</evidence>
<feature type="signal peptide" evidence="10">
    <location>
        <begin position="1"/>
        <end position="31"/>
    </location>
</feature>
<sequence>MIRDESITRSFMLLCLGAAFLTLLVRSQTNAASLTPQQPAINLPLQPVKTASASLKPKPVTLAQAQTRLVVDLSDRKVSLYRSQKLQASYPIAIGQVGWETPTGTFAITQMQTNPVWQHPITEQLITAGPDSPLGLRWIGFWSDGHNQIGFHGTNQEELIGQAVSHGCVRMRNQDIVALYQQVAEGTPVIVQP</sequence>
<accession>A0ABV0J4U6</accession>
<dbReference type="PANTHER" id="PTHR30582">
    <property type="entry name" value="L,D-TRANSPEPTIDASE"/>
    <property type="match status" value="1"/>
</dbReference>
<evidence type="ECO:0000256" key="7">
    <source>
        <dbReference type="ARBA" id="ARBA00022984"/>
    </source>
</evidence>
<dbReference type="CDD" id="cd16913">
    <property type="entry name" value="YkuD_like"/>
    <property type="match status" value="1"/>
</dbReference>
<dbReference type="EMBL" id="JAMPKM010000003">
    <property type="protein sequence ID" value="MEP0816797.1"/>
    <property type="molecule type" value="Genomic_DNA"/>
</dbReference>
<dbReference type="InterPro" id="IPR050979">
    <property type="entry name" value="LD-transpeptidase"/>
</dbReference>
<keyword evidence="10" id="KW-0732">Signal</keyword>
<dbReference type="Proteomes" id="UP001464891">
    <property type="component" value="Unassembled WGS sequence"/>
</dbReference>
<evidence type="ECO:0000256" key="3">
    <source>
        <dbReference type="ARBA" id="ARBA00022676"/>
    </source>
</evidence>
<dbReference type="InterPro" id="IPR005490">
    <property type="entry name" value="LD_TPept_cat_dom"/>
</dbReference>
<evidence type="ECO:0000256" key="5">
    <source>
        <dbReference type="ARBA" id="ARBA00022801"/>
    </source>
</evidence>
<proteinExistence type="inferred from homology"/>
<evidence type="ECO:0000256" key="10">
    <source>
        <dbReference type="SAM" id="SignalP"/>
    </source>
</evidence>
<evidence type="ECO:0000313" key="13">
    <source>
        <dbReference type="Proteomes" id="UP001464891"/>
    </source>
</evidence>
<feature type="chain" id="PRO_5046670663" evidence="10">
    <location>
        <begin position="32"/>
        <end position="193"/>
    </location>
</feature>
<dbReference type="Gene3D" id="2.40.440.10">
    <property type="entry name" value="L,D-transpeptidase catalytic domain-like"/>
    <property type="match status" value="1"/>
</dbReference>
<name>A0ABV0J4U6_9CYAN</name>
<feature type="domain" description="L,D-TPase catalytic" evidence="11">
    <location>
        <begin position="67"/>
        <end position="192"/>
    </location>
</feature>
<reference evidence="12 13" key="1">
    <citation type="submission" date="2022-04" db="EMBL/GenBank/DDBJ databases">
        <title>Positive selection, recombination, and allopatry shape intraspecific diversity of widespread and dominant cyanobacteria.</title>
        <authorList>
            <person name="Wei J."/>
            <person name="Shu W."/>
            <person name="Hu C."/>
        </authorList>
    </citation>
    <scope>NUCLEOTIDE SEQUENCE [LARGE SCALE GENOMIC DNA]</scope>
    <source>
        <strain evidence="12 13">GB2-A4</strain>
    </source>
</reference>
<dbReference type="InterPro" id="IPR038063">
    <property type="entry name" value="Transpep_catalytic_dom"/>
</dbReference>
<keyword evidence="5" id="KW-0378">Hydrolase</keyword>
<keyword evidence="4" id="KW-0808">Transferase</keyword>
<evidence type="ECO:0000259" key="11">
    <source>
        <dbReference type="PROSITE" id="PS52029"/>
    </source>
</evidence>
<evidence type="ECO:0000256" key="2">
    <source>
        <dbReference type="ARBA" id="ARBA00005992"/>
    </source>
</evidence>
<keyword evidence="6 9" id="KW-0133">Cell shape</keyword>
<evidence type="ECO:0000313" key="12">
    <source>
        <dbReference type="EMBL" id="MEP0816797.1"/>
    </source>
</evidence>
<feature type="active site" description="Nucleophile" evidence="9">
    <location>
        <position position="168"/>
    </location>
</feature>
<evidence type="ECO:0000256" key="8">
    <source>
        <dbReference type="ARBA" id="ARBA00023316"/>
    </source>
</evidence>
<feature type="active site" description="Proton donor/acceptor" evidence="9">
    <location>
        <position position="152"/>
    </location>
</feature>
<dbReference type="PANTHER" id="PTHR30582:SF24">
    <property type="entry name" value="L,D-TRANSPEPTIDASE ERFK_SRFK-RELATED"/>
    <property type="match status" value="1"/>
</dbReference>
<evidence type="ECO:0000256" key="4">
    <source>
        <dbReference type="ARBA" id="ARBA00022679"/>
    </source>
</evidence>
<keyword evidence="3" id="KW-0328">Glycosyltransferase</keyword>
<keyword evidence="13" id="KW-1185">Reference proteome</keyword>
<comment type="pathway">
    <text evidence="1 9">Cell wall biogenesis; peptidoglycan biosynthesis.</text>
</comment>
<evidence type="ECO:0000256" key="6">
    <source>
        <dbReference type="ARBA" id="ARBA00022960"/>
    </source>
</evidence>
<dbReference type="SUPFAM" id="SSF141523">
    <property type="entry name" value="L,D-transpeptidase catalytic domain-like"/>
    <property type="match status" value="1"/>
</dbReference>
<gene>
    <name evidence="12" type="ORF">NC998_06785</name>
</gene>
<comment type="similarity">
    <text evidence="2">Belongs to the YkuD family.</text>
</comment>
<organism evidence="12 13">
    <name type="scientific">Trichocoleus desertorum GB2-A4</name>
    <dbReference type="NCBI Taxonomy" id="2933944"/>
    <lineage>
        <taxon>Bacteria</taxon>
        <taxon>Bacillati</taxon>
        <taxon>Cyanobacteriota</taxon>
        <taxon>Cyanophyceae</taxon>
        <taxon>Leptolyngbyales</taxon>
        <taxon>Trichocoleusaceae</taxon>
        <taxon>Trichocoleus</taxon>
    </lineage>
</organism>
<keyword evidence="8 9" id="KW-0961">Cell wall biogenesis/degradation</keyword>
<evidence type="ECO:0000256" key="9">
    <source>
        <dbReference type="PROSITE-ProRule" id="PRU01373"/>
    </source>
</evidence>
<keyword evidence="7 9" id="KW-0573">Peptidoglycan synthesis</keyword>
<dbReference type="PROSITE" id="PS52029">
    <property type="entry name" value="LD_TPASE"/>
    <property type="match status" value="1"/>
</dbReference>